<evidence type="ECO:0000313" key="1">
    <source>
        <dbReference type="EMBL" id="OCA82077.1"/>
    </source>
</evidence>
<organism evidence="1 2">
    <name type="scientific">Pseudobacillus wudalianchiensis</name>
    <dbReference type="NCBI Taxonomy" id="1743143"/>
    <lineage>
        <taxon>Bacteria</taxon>
        <taxon>Bacillati</taxon>
        <taxon>Bacillota</taxon>
        <taxon>Bacilli</taxon>
        <taxon>Bacillales</taxon>
        <taxon>Bacillaceae</taxon>
        <taxon>Pseudobacillus</taxon>
    </lineage>
</organism>
<comment type="caution">
    <text evidence="1">The sequence shown here is derived from an EMBL/GenBank/DDBJ whole genome shotgun (WGS) entry which is preliminary data.</text>
</comment>
<dbReference type="Proteomes" id="UP000092578">
    <property type="component" value="Unassembled WGS sequence"/>
</dbReference>
<proteinExistence type="predicted"/>
<accession>A0A1B9AE09</accession>
<protein>
    <submittedName>
        <fullName evidence="1">Uncharacterized protein</fullName>
    </submittedName>
</protein>
<dbReference type="EMBL" id="MAYT01000030">
    <property type="protein sequence ID" value="OCA82077.1"/>
    <property type="molecule type" value="Genomic_DNA"/>
</dbReference>
<name>A0A1B9AE09_9BACI</name>
<evidence type="ECO:0000313" key="2">
    <source>
        <dbReference type="Proteomes" id="UP000092578"/>
    </source>
</evidence>
<gene>
    <name evidence="1" type="ORF">A8F95_15365</name>
</gene>
<keyword evidence="2" id="KW-1185">Reference proteome</keyword>
<sequence>MYNIKLIFQDNKGGGESKEKKIKGILIKKAIIIPNTSSYCLFLASSLQNGWGCRHGFLCFSYVFLLPILPAHH</sequence>
<reference evidence="2" key="1">
    <citation type="submission" date="2016-05" db="EMBL/GenBank/DDBJ databases">
        <authorList>
            <person name="Liu B."/>
            <person name="Wang J."/>
            <person name="Zhu Y."/>
            <person name="Liu G."/>
            <person name="Chen Q."/>
            <person name="Chen Z."/>
            <person name="Lan J."/>
            <person name="Che J."/>
            <person name="Ge C."/>
            <person name="Shi H."/>
            <person name="Pan Z."/>
            <person name="Liu X."/>
        </authorList>
    </citation>
    <scope>NUCLEOTIDE SEQUENCE [LARGE SCALE GENOMIC DNA]</scope>
    <source>
        <strain evidence="2">FJAT-27215</strain>
    </source>
</reference>
<dbReference type="AlphaFoldDB" id="A0A1B9AE09"/>